<dbReference type="Proteomes" id="UP000472273">
    <property type="component" value="Unplaced"/>
</dbReference>
<evidence type="ECO:0000313" key="16">
    <source>
        <dbReference type="Proteomes" id="UP000472273"/>
    </source>
</evidence>
<evidence type="ECO:0000259" key="14">
    <source>
        <dbReference type="PROSITE" id="PS50262"/>
    </source>
</evidence>
<keyword evidence="8" id="KW-1015">Disulfide bond</keyword>
<evidence type="ECO:0000313" key="15">
    <source>
        <dbReference type="Ensembl" id="ENSPTXP00000007203.1"/>
    </source>
</evidence>
<proteinExistence type="inferred from homology"/>
<evidence type="ECO:0000256" key="9">
    <source>
        <dbReference type="ARBA" id="ARBA00023170"/>
    </source>
</evidence>
<evidence type="ECO:0000256" key="5">
    <source>
        <dbReference type="ARBA" id="ARBA00022989"/>
    </source>
</evidence>
<dbReference type="CTD" id="8477"/>
<keyword evidence="16" id="KW-1185">Reference proteome</keyword>
<evidence type="ECO:0000256" key="4">
    <source>
        <dbReference type="ARBA" id="ARBA00022692"/>
    </source>
</evidence>
<dbReference type="GO" id="GO:0071468">
    <property type="term" value="P:cellular response to acidic pH"/>
    <property type="evidence" value="ECO:0007669"/>
    <property type="project" value="Ensembl"/>
</dbReference>
<dbReference type="Ensembl" id="ENSPTXT00000007448.1">
    <property type="protein sequence ID" value="ENSPTXP00000007203.1"/>
    <property type="gene ID" value="ENSPTXG00000005245.1"/>
</dbReference>
<dbReference type="GO" id="GO:0051496">
    <property type="term" value="P:positive regulation of stress fiber assembly"/>
    <property type="evidence" value="ECO:0007669"/>
    <property type="project" value="Ensembl"/>
</dbReference>
<protein>
    <submittedName>
        <fullName evidence="15">G protein-coupled receptor 65</fullName>
    </submittedName>
</protein>
<evidence type="ECO:0000256" key="13">
    <source>
        <dbReference type="SAM" id="Phobius"/>
    </source>
</evidence>
<dbReference type="KEGG" id="ptex:113439479"/>
<dbReference type="GO" id="GO:0007189">
    <property type="term" value="P:adenylate cyclase-activating G protein-coupled receptor signaling pathway"/>
    <property type="evidence" value="ECO:0007669"/>
    <property type="project" value="Ensembl"/>
</dbReference>
<evidence type="ECO:0000256" key="8">
    <source>
        <dbReference type="ARBA" id="ARBA00023157"/>
    </source>
</evidence>
<dbReference type="PROSITE" id="PS50262">
    <property type="entry name" value="G_PROTEIN_RECEP_F1_2"/>
    <property type="match status" value="1"/>
</dbReference>
<dbReference type="OrthoDB" id="6021389at2759"/>
<keyword evidence="11 12" id="KW-0807">Transducer</keyword>
<evidence type="ECO:0000256" key="11">
    <source>
        <dbReference type="ARBA" id="ARBA00023224"/>
    </source>
</evidence>
<dbReference type="PANTHER" id="PTHR24234:SF15">
    <property type="entry name" value="G PROTEIN-COUPLED RECEPTOR 65"/>
    <property type="match status" value="1"/>
</dbReference>
<sequence>MNINYNLNCTFNDKLDSKLFPFFYSILMIISIPANLLSLYISYCQIQKKNELGIYLFCLSLADLLYTMTLPLWIYYAQNGDDWTFSLQLCRLSAFLQYLNYYTSSGFLTCISLDRYLAIVHPFRFQSLRSRKYALLMSFLVWAFEIMSNIQILYRTDFYYEVANTTRHISCYDTYPLQQWQAYFNYYRICVGYSFPLAIMIFCYLKIYQAVKHNQATQDCDKKKINHLLLGIIITFFLCFTPYHIILLLRSILEPQNCDFTSSLFVPYRITTALTSINCIADPILYCFVNETGRADIWNIFKCGFFINRTAEQSSVSQNRICRIHIAQEQVACGLPSVAELHWEI</sequence>
<comment type="subcellular location">
    <subcellularLocation>
        <location evidence="1">Cell membrane</location>
        <topology evidence="1">Multi-pass membrane protein</topology>
    </subcellularLocation>
</comment>
<reference evidence="15" key="2">
    <citation type="submission" date="2025-09" db="UniProtKB">
        <authorList>
            <consortium name="Ensembl"/>
        </authorList>
    </citation>
    <scope>IDENTIFICATION</scope>
</reference>
<evidence type="ECO:0000256" key="1">
    <source>
        <dbReference type="ARBA" id="ARBA00004651"/>
    </source>
</evidence>
<dbReference type="GO" id="GO:0004930">
    <property type="term" value="F:G protein-coupled receptor activity"/>
    <property type="evidence" value="ECO:0007669"/>
    <property type="project" value="UniProtKB-KW"/>
</dbReference>
<feature type="transmembrane region" description="Helical" evidence="13">
    <location>
        <begin position="20"/>
        <end position="41"/>
    </location>
</feature>
<evidence type="ECO:0000256" key="3">
    <source>
        <dbReference type="ARBA" id="ARBA00022475"/>
    </source>
</evidence>
<feature type="domain" description="G-protein coupled receptors family 1 profile" evidence="14">
    <location>
        <begin position="34"/>
        <end position="286"/>
    </location>
</feature>
<dbReference type="FunFam" id="1.20.1070.10:FF:000065">
    <property type="entry name" value="G-protein coupled receptor 4"/>
    <property type="match status" value="1"/>
</dbReference>
<dbReference type="PRINTS" id="PR00237">
    <property type="entry name" value="GPCRRHODOPSN"/>
</dbReference>
<organism evidence="15 16">
    <name type="scientific">Pseudonaja textilis</name>
    <name type="common">Eastern brown snake</name>
    <dbReference type="NCBI Taxonomy" id="8673"/>
    <lineage>
        <taxon>Eukaryota</taxon>
        <taxon>Metazoa</taxon>
        <taxon>Chordata</taxon>
        <taxon>Craniata</taxon>
        <taxon>Vertebrata</taxon>
        <taxon>Euteleostomi</taxon>
        <taxon>Lepidosauria</taxon>
        <taxon>Squamata</taxon>
        <taxon>Bifurcata</taxon>
        <taxon>Unidentata</taxon>
        <taxon>Episquamata</taxon>
        <taxon>Toxicofera</taxon>
        <taxon>Serpentes</taxon>
        <taxon>Colubroidea</taxon>
        <taxon>Elapidae</taxon>
        <taxon>Hydrophiinae</taxon>
        <taxon>Pseudonaja</taxon>
    </lineage>
</organism>
<keyword evidence="6 12" id="KW-0297">G-protein coupled receptor</keyword>
<dbReference type="GeneID" id="113439479"/>
<comment type="similarity">
    <text evidence="2 12">Belongs to the G-protein coupled receptor 1 family.</text>
</comment>
<dbReference type="InterPro" id="IPR017452">
    <property type="entry name" value="GPCR_Rhodpsn_7TM"/>
</dbReference>
<dbReference type="PANTHER" id="PTHR24234">
    <property type="entry name" value="LYSOPHOSPHATIDIC ACID RECEPTOR 5/SPHINGOSYLPHOSPHORYLCHOLINE RECEPTOR"/>
    <property type="match status" value="1"/>
</dbReference>
<evidence type="ECO:0000256" key="6">
    <source>
        <dbReference type="ARBA" id="ARBA00023040"/>
    </source>
</evidence>
<feature type="transmembrane region" description="Helical" evidence="13">
    <location>
        <begin position="186"/>
        <end position="207"/>
    </location>
</feature>
<dbReference type="Gene3D" id="1.20.1070.10">
    <property type="entry name" value="Rhodopsin 7-helix transmembrane proteins"/>
    <property type="match status" value="1"/>
</dbReference>
<dbReference type="GO" id="GO:0031901">
    <property type="term" value="C:early endosome membrane"/>
    <property type="evidence" value="ECO:0007669"/>
    <property type="project" value="Ensembl"/>
</dbReference>
<gene>
    <name evidence="15" type="primary">GPR65</name>
</gene>
<dbReference type="PRINTS" id="PR01649">
    <property type="entry name" value="PSYCHOSINER"/>
</dbReference>
<name>A0A670Y7Z4_PSETE</name>
<dbReference type="GeneTree" id="ENSGT01150000286937"/>
<evidence type="ECO:0000256" key="12">
    <source>
        <dbReference type="RuleBase" id="RU000688"/>
    </source>
</evidence>
<dbReference type="GO" id="GO:0005886">
    <property type="term" value="C:plasma membrane"/>
    <property type="evidence" value="ECO:0007669"/>
    <property type="project" value="UniProtKB-SubCell"/>
</dbReference>
<keyword evidence="7 13" id="KW-0472">Membrane</keyword>
<feature type="transmembrane region" description="Helical" evidence="13">
    <location>
        <begin position="95"/>
        <end position="113"/>
    </location>
</feature>
<dbReference type="OMA" id="ICNQKVY"/>
<keyword evidence="5 13" id="KW-1133">Transmembrane helix</keyword>
<feature type="transmembrane region" description="Helical" evidence="13">
    <location>
        <begin position="53"/>
        <end position="75"/>
    </location>
</feature>
<dbReference type="InterPro" id="IPR005464">
    <property type="entry name" value="Psych_rcpt"/>
</dbReference>
<dbReference type="Pfam" id="PF00001">
    <property type="entry name" value="7tm_1"/>
    <property type="match status" value="1"/>
</dbReference>
<evidence type="ECO:0000256" key="10">
    <source>
        <dbReference type="ARBA" id="ARBA00023180"/>
    </source>
</evidence>
<feature type="transmembrane region" description="Helical" evidence="13">
    <location>
        <begin position="228"/>
        <end position="249"/>
    </location>
</feature>
<keyword evidence="9 12" id="KW-0675">Receptor</keyword>
<dbReference type="RefSeq" id="XP_026561156.1">
    <property type="nucleotide sequence ID" value="XM_026705371.1"/>
</dbReference>
<reference evidence="15" key="1">
    <citation type="submission" date="2025-08" db="UniProtKB">
        <authorList>
            <consortium name="Ensembl"/>
        </authorList>
    </citation>
    <scope>IDENTIFICATION</scope>
</reference>
<dbReference type="GO" id="GO:0031902">
    <property type="term" value="C:late endosome membrane"/>
    <property type="evidence" value="ECO:0007669"/>
    <property type="project" value="Ensembl"/>
</dbReference>
<evidence type="ECO:0000256" key="2">
    <source>
        <dbReference type="ARBA" id="ARBA00010663"/>
    </source>
</evidence>
<keyword evidence="4 12" id="KW-0812">Transmembrane</keyword>
<keyword evidence="10" id="KW-0325">Glycoprotein</keyword>
<dbReference type="PROSITE" id="PS00237">
    <property type="entry name" value="G_PROTEIN_RECEP_F1_1"/>
    <property type="match status" value="1"/>
</dbReference>
<dbReference type="SUPFAM" id="SSF81321">
    <property type="entry name" value="Family A G protein-coupled receptor-like"/>
    <property type="match status" value="1"/>
</dbReference>
<accession>A0A670Y7Z4</accession>
<keyword evidence="3" id="KW-1003">Cell membrane</keyword>
<dbReference type="InterPro" id="IPR000276">
    <property type="entry name" value="GPCR_Rhodpsn"/>
</dbReference>
<evidence type="ECO:0000256" key="7">
    <source>
        <dbReference type="ARBA" id="ARBA00023136"/>
    </source>
</evidence>
<feature type="transmembrane region" description="Helical" evidence="13">
    <location>
        <begin position="133"/>
        <end position="154"/>
    </location>
</feature>
<dbReference type="AlphaFoldDB" id="A0A670Y7Z4"/>